<evidence type="ECO:0000259" key="4">
    <source>
        <dbReference type="PROSITE" id="PS51084"/>
    </source>
</evidence>
<proteinExistence type="predicted"/>
<dbReference type="Gene3D" id="3.30.428.10">
    <property type="entry name" value="HIT-like"/>
    <property type="match status" value="1"/>
</dbReference>
<dbReference type="Proteomes" id="UP000239772">
    <property type="component" value="Unassembled WGS sequence"/>
</dbReference>
<feature type="active site" description="Tele-AMP-histidine intermediate" evidence="1">
    <location>
        <position position="103"/>
    </location>
</feature>
<gene>
    <name evidence="5" type="ORF">SLNSH_21180</name>
</gene>
<organism evidence="5 6">
    <name type="scientific">Alsobacter soli</name>
    <dbReference type="NCBI Taxonomy" id="2109933"/>
    <lineage>
        <taxon>Bacteria</taxon>
        <taxon>Pseudomonadati</taxon>
        <taxon>Pseudomonadota</taxon>
        <taxon>Alphaproteobacteria</taxon>
        <taxon>Hyphomicrobiales</taxon>
        <taxon>Alsobacteraceae</taxon>
        <taxon>Alsobacter</taxon>
    </lineage>
</organism>
<dbReference type="EMBL" id="PVZS01000033">
    <property type="protein sequence ID" value="PSC03020.1"/>
    <property type="molecule type" value="Genomic_DNA"/>
</dbReference>
<dbReference type="PRINTS" id="PR00332">
    <property type="entry name" value="HISTRIAD"/>
</dbReference>
<feature type="short sequence motif" description="Histidine triad motif" evidence="2 3">
    <location>
        <begin position="101"/>
        <end position="105"/>
    </location>
</feature>
<evidence type="ECO:0000256" key="1">
    <source>
        <dbReference type="PIRSR" id="PIRSR601310-1"/>
    </source>
</evidence>
<dbReference type="RefSeq" id="WP_106339706.1">
    <property type="nucleotide sequence ID" value="NZ_PVZS01000033.1"/>
</dbReference>
<accession>A0A2T1HMY0</accession>
<keyword evidence="6" id="KW-1185">Reference proteome</keyword>
<dbReference type="PANTHER" id="PTHR46648:SF1">
    <property type="entry name" value="ADENOSINE 5'-MONOPHOSPHORAMIDASE HNT1"/>
    <property type="match status" value="1"/>
</dbReference>
<name>A0A2T1HMY0_9HYPH</name>
<dbReference type="AlphaFoldDB" id="A0A2T1HMY0"/>
<dbReference type="GO" id="GO:0009117">
    <property type="term" value="P:nucleotide metabolic process"/>
    <property type="evidence" value="ECO:0007669"/>
    <property type="project" value="TreeGrafter"/>
</dbReference>
<dbReference type="PROSITE" id="PS51084">
    <property type="entry name" value="HIT_2"/>
    <property type="match status" value="1"/>
</dbReference>
<dbReference type="InterPro" id="IPR011146">
    <property type="entry name" value="HIT-like"/>
</dbReference>
<dbReference type="GO" id="GO:0003824">
    <property type="term" value="F:catalytic activity"/>
    <property type="evidence" value="ECO:0007669"/>
    <property type="project" value="InterPro"/>
</dbReference>
<evidence type="ECO:0000313" key="6">
    <source>
        <dbReference type="Proteomes" id="UP000239772"/>
    </source>
</evidence>
<dbReference type="InterPro" id="IPR036265">
    <property type="entry name" value="HIT-like_sf"/>
</dbReference>
<dbReference type="OrthoDB" id="9784774at2"/>
<dbReference type="InterPro" id="IPR039384">
    <property type="entry name" value="HINT"/>
</dbReference>
<evidence type="ECO:0000313" key="5">
    <source>
        <dbReference type="EMBL" id="PSC03020.1"/>
    </source>
</evidence>
<evidence type="ECO:0000256" key="2">
    <source>
        <dbReference type="PIRSR" id="PIRSR601310-3"/>
    </source>
</evidence>
<dbReference type="CDD" id="cd01277">
    <property type="entry name" value="HINT_subgroup"/>
    <property type="match status" value="1"/>
</dbReference>
<dbReference type="Pfam" id="PF01230">
    <property type="entry name" value="HIT"/>
    <property type="match status" value="1"/>
</dbReference>
<sequence>MTDYDSQNVFAKILRSELPCEKVYEDEATLAFMDIMPRADGHVLVIPKTPARNILDIKPEDLSRLMVSVQKVARAVKVGMDADGLTIQQFNESAGGQVVFHIHIHVLPRWEGVPLRPHTGQMEKPEALKAHADKIRAALAG</sequence>
<evidence type="ECO:0000256" key="3">
    <source>
        <dbReference type="PROSITE-ProRule" id="PRU00464"/>
    </source>
</evidence>
<feature type="domain" description="HIT" evidence="4">
    <location>
        <begin position="9"/>
        <end position="116"/>
    </location>
</feature>
<comment type="caution">
    <text evidence="5">The sequence shown here is derived from an EMBL/GenBank/DDBJ whole genome shotgun (WGS) entry which is preliminary data.</text>
</comment>
<dbReference type="SUPFAM" id="SSF54197">
    <property type="entry name" value="HIT-like"/>
    <property type="match status" value="1"/>
</dbReference>
<dbReference type="PANTHER" id="PTHR46648">
    <property type="entry name" value="HIT FAMILY PROTEIN 1"/>
    <property type="match status" value="1"/>
</dbReference>
<dbReference type="InterPro" id="IPR001310">
    <property type="entry name" value="Histidine_triad_HIT"/>
</dbReference>
<protein>
    <submittedName>
        <fullName evidence="5">HIT family protein</fullName>
    </submittedName>
</protein>
<reference evidence="6" key="1">
    <citation type="submission" date="2018-03" db="EMBL/GenBank/DDBJ databases">
        <authorList>
            <person name="Sun L."/>
            <person name="Liu H."/>
            <person name="Chen W."/>
            <person name="Huang K."/>
            <person name="Liu W."/>
            <person name="Gao X."/>
        </authorList>
    </citation>
    <scope>NUCLEOTIDE SEQUENCE [LARGE SCALE GENOMIC DNA]</scope>
    <source>
        <strain evidence="6">SH9</strain>
    </source>
</reference>